<accession>A0A0F9EI08</accession>
<proteinExistence type="predicted"/>
<evidence type="ECO:0000259" key="2">
    <source>
        <dbReference type="Pfam" id="PF01368"/>
    </source>
</evidence>
<keyword evidence="1" id="KW-0175">Coiled coil</keyword>
<name>A0A0F9EI08_9ZZZZ</name>
<dbReference type="EMBL" id="LAZR01034726">
    <property type="protein sequence ID" value="KKL44525.1"/>
    <property type="molecule type" value="Genomic_DNA"/>
</dbReference>
<dbReference type="Gene3D" id="3.90.1640.30">
    <property type="match status" value="1"/>
</dbReference>
<feature type="domain" description="DDH" evidence="2">
    <location>
        <begin position="33"/>
        <end position="175"/>
    </location>
</feature>
<dbReference type="SUPFAM" id="SSF64182">
    <property type="entry name" value="DHH phosphoesterases"/>
    <property type="match status" value="1"/>
</dbReference>
<dbReference type="PANTHER" id="PTHR30255:SF2">
    <property type="entry name" value="SINGLE-STRANDED-DNA-SPECIFIC EXONUCLEASE RECJ"/>
    <property type="match status" value="1"/>
</dbReference>
<feature type="coiled-coil region" evidence="1">
    <location>
        <begin position="1"/>
        <end position="28"/>
    </location>
</feature>
<dbReference type="InterPro" id="IPR051673">
    <property type="entry name" value="SSDNA_exonuclease_RecJ"/>
</dbReference>
<evidence type="ECO:0000256" key="1">
    <source>
        <dbReference type="SAM" id="Coils"/>
    </source>
</evidence>
<evidence type="ECO:0000313" key="3">
    <source>
        <dbReference type="EMBL" id="KKL44525.1"/>
    </source>
</evidence>
<dbReference type="AlphaFoldDB" id="A0A0F9EI08"/>
<reference evidence="3" key="1">
    <citation type="journal article" date="2015" name="Nature">
        <title>Complex archaea that bridge the gap between prokaryotes and eukaryotes.</title>
        <authorList>
            <person name="Spang A."/>
            <person name="Saw J.H."/>
            <person name="Jorgensen S.L."/>
            <person name="Zaremba-Niedzwiedzka K."/>
            <person name="Martijn J."/>
            <person name="Lind A.E."/>
            <person name="van Eijk R."/>
            <person name="Schleper C."/>
            <person name="Guy L."/>
            <person name="Ettema T.J."/>
        </authorList>
    </citation>
    <scope>NUCLEOTIDE SEQUENCE</scope>
</reference>
<comment type="caution">
    <text evidence="3">The sequence shown here is derived from an EMBL/GenBank/DDBJ whole genome shotgun (WGS) entry which is preliminary data.</text>
</comment>
<protein>
    <recommendedName>
        <fullName evidence="2">DDH domain-containing protein</fullName>
    </recommendedName>
</protein>
<dbReference type="InterPro" id="IPR001667">
    <property type="entry name" value="DDH_dom"/>
</dbReference>
<dbReference type="InterPro" id="IPR038763">
    <property type="entry name" value="DHH_sf"/>
</dbReference>
<organism evidence="3">
    <name type="scientific">marine sediment metagenome</name>
    <dbReference type="NCBI Taxonomy" id="412755"/>
    <lineage>
        <taxon>unclassified sequences</taxon>
        <taxon>metagenomes</taxon>
        <taxon>ecological metagenomes</taxon>
    </lineage>
</organism>
<feature type="non-terminal residue" evidence="3">
    <location>
        <position position="201"/>
    </location>
</feature>
<sequence>MIKSREKLEKLNENLEIIKNNFLDQIKEHNSSVHIYTHIDADGLCSGAIIGKSLFRENIPFQITTLRQLEKEEIVKISKNVKENENYLIFSDFGSGQYLELKKKLMINKNFNSFFILDHHLPQKVSDKRDLDSIKDVYKKTNRWHVNPYFFGINGSQEISGAGLCYYFAKCLNEKNIDLSPIAIIGAIGDLQNQGLNKSFI</sequence>
<gene>
    <name evidence="3" type="ORF">LCGC14_2364820</name>
</gene>
<dbReference type="PANTHER" id="PTHR30255">
    <property type="entry name" value="SINGLE-STRANDED-DNA-SPECIFIC EXONUCLEASE RECJ"/>
    <property type="match status" value="1"/>
</dbReference>
<dbReference type="Pfam" id="PF01368">
    <property type="entry name" value="DHH"/>
    <property type="match status" value="1"/>
</dbReference>